<name>A0A2S0L5G0_9FIRM</name>
<gene>
    <name evidence="1" type="ORF">C5Q96_06515</name>
</gene>
<dbReference type="KEGG" id="mdv:C5Q96_06515"/>
<evidence type="ECO:0008006" key="3">
    <source>
        <dbReference type="Google" id="ProtNLM"/>
    </source>
</evidence>
<evidence type="ECO:0000313" key="1">
    <source>
        <dbReference type="EMBL" id="AVM48517.1"/>
    </source>
</evidence>
<sequence>MKRELNHHYIGESYGGNQDWFRTFWMRIGGCGAETACESSLYFAREFGFTKLYPFDAGDVKREEYVDFAHMMEDYLWPRFTGINKLSIYINGYVKYLRDAGEYRVDVSEFSGDHTYEEAAEKVKEQIDAGLPIPFLTLRHKDARYSDYVWHWYLVNGYDDTEDGFKVKAVTYSGYKWLDFEGLWNTGCKPTGGMIIYTVNEETPGL</sequence>
<dbReference type="Proteomes" id="UP000237883">
    <property type="component" value="Chromosome"/>
</dbReference>
<dbReference type="AlphaFoldDB" id="A0A2S0L5G0"/>
<dbReference type="OrthoDB" id="370604at2"/>
<dbReference type="EMBL" id="CP027228">
    <property type="protein sequence ID" value="AVM48517.1"/>
    <property type="molecule type" value="Genomic_DNA"/>
</dbReference>
<proteinExistence type="predicted"/>
<organism evidence="1 2">
    <name type="scientific">Mogibacterium diversum</name>
    <dbReference type="NCBI Taxonomy" id="114527"/>
    <lineage>
        <taxon>Bacteria</taxon>
        <taxon>Bacillati</taxon>
        <taxon>Bacillota</taxon>
        <taxon>Clostridia</taxon>
        <taxon>Peptostreptococcales</taxon>
        <taxon>Anaerovoracaceae</taxon>
        <taxon>Mogibacterium</taxon>
    </lineage>
</organism>
<dbReference type="RefSeq" id="WP_106057572.1">
    <property type="nucleotide sequence ID" value="NZ_CP027228.1"/>
</dbReference>
<keyword evidence="2" id="KW-1185">Reference proteome</keyword>
<dbReference type="GeneID" id="78391914"/>
<reference evidence="2" key="1">
    <citation type="submission" date="2018-02" db="EMBL/GenBank/DDBJ databases">
        <authorList>
            <person name="Holder M.E."/>
            <person name="Ajami N.J."/>
            <person name="Petrosino J.F."/>
        </authorList>
    </citation>
    <scope>NUCLEOTIDE SEQUENCE [LARGE SCALE GENOMIC DNA]</scope>
    <source>
        <strain evidence="2">CCUG 47132</strain>
    </source>
</reference>
<evidence type="ECO:0000313" key="2">
    <source>
        <dbReference type="Proteomes" id="UP000237883"/>
    </source>
</evidence>
<accession>A0A2S0L5G0</accession>
<protein>
    <recommendedName>
        <fullName evidence="3">Peptidase C39-like domain-containing protein</fullName>
    </recommendedName>
</protein>